<name>A0A3P9KVM4_ORYLA</name>
<feature type="domain" description="Reverse transcriptase" evidence="2">
    <location>
        <begin position="500"/>
        <end position="772"/>
    </location>
</feature>
<dbReference type="Pfam" id="PF03372">
    <property type="entry name" value="Exo_endo_phos"/>
    <property type="match status" value="1"/>
</dbReference>
<dbReference type="Pfam" id="PF00078">
    <property type="entry name" value="RVT_1"/>
    <property type="match status" value="1"/>
</dbReference>
<dbReference type="InterPro" id="IPR000477">
    <property type="entry name" value="RT_dom"/>
</dbReference>
<reference key="1">
    <citation type="journal article" date="2007" name="Nature">
        <title>The medaka draft genome and insights into vertebrate genome evolution.</title>
        <authorList>
            <person name="Kasahara M."/>
            <person name="Naruse K."/>
            <person name="Sasaki S."/>
            <person name="Nakatani Y."/>
            <person name="Qu W."/>
            <person name="Ahsan B."/>
            <person name="Yamada T."/>
            <person name="Nagayasu Y."/>
            <person name="Doi K."/>
            <person name="Kasai Y."/>
            <person name="Jindo T."/>
            <person name="Kobayashi D."/>
            <person name="Shimada A."/>
            <person name="Toyoda A."/>
            <person name="Kuroki Y."/>
            <person name="Fujiyama A."/>
            <person name="Sasaki T."/>
            <person name="Shimizu A."/>
            <person name="Asakawa S."/>
            <person name="Shimizu N."/>
            <person name="Hashimoto S."/>
            <person name="Yang J."/>
            <person name="Lee Y."/>
            <person name="Matsushima K."/>
            <person name="Sugano S."/>
            <person name="Sakaizumi M."/>
            <person name="Narita T."/>
            <person name="Ohishi K."/>
            <person name="Haga S."/>
            <person name="Ohta F."/>
            <person name="Nomoto H."/>
            <person name="Nogata K."/>
            <person name="Morishita T."/>
            <person name="Endo T."/>
            <person name="Shin-I T."/>
            <person name="Takeda H."/>
            <person name="Morishita S."/>
            <person name="Kohara Y."/>
        </authorList>
    </citation>
    <scope>NUCLEOTIDE SEQUENCE [LARGE SCALE GENOMIC DNA]</scope>
    <source>
        <strain>Hd-rR</strain>
    </source>
</reference>
<dbReference type="PROSITE" id="PS50878">
    <property type="entry name" value="RT_POL"/>
    <property type="match status" value="1"/>
</dbReference>
<evidence type="ECO:0000313" key="4">
    <source>
        <dbReference type="Proteomes" id="UP000265180"/>
    </source>
</evidence>
<organism evidence="3 4">
    <name type="scientific">Oryzias latipes</name>
    <name type="common">Japanese rice fish</name>
    <name type="synonym">Japanese killifish</name>
    <dbReference type="NCBI Taxonomy" id="8090"/>
    <lineage>
        <taxon>Eukaryota</taxon>
        <taxon>Metazoa</taxon>
        <taxon>Chordata</taxon>
        <taxon>Craniata</taxon>
        <taxon>Vertebrata</taxon>
        <taxon>Euteleostomi</taxon>
        <taxon>Actinopterygii</taxon>
        <taxon>Neopterygii</taxon>
        <taxon>Teleostei</taxon>
        <taxon>Neoteleostei</taxon>
        <taxon>Acanthomorphata</taxon>
        <taxon>Ovalentaria</taxon>
        <taxon>Atherinomorphae</taxon>
        <taxon>Beloniformes</taxon>
        <taxon>Adrianichthyidae</taxon>
        <taxon>Oryziinae</taxon>
        <taxon>Oryzias</taxon>
    </lineage>
</organism>
<dbReference type="CDD" id="cd01650">
    <property type="entry name" value="RT_nLTR_like"/>
    <property type="match status" value="1"/>
</dbReference>
<dbReference type="InterPro" id="IPR043502">
    <property type="entry name" value="DNA/RNA_pol_sf"/>
</dbReference>
<dbReference type="GO" id="GO:0003824">
    <property type="term" value="F:catalytic activity"/>
    <property type="evidence" value="ECO:0007669"/>
    <property type="project" value="InterPro"/>
</dbReference>
<sequence>MNKIVVVSYNVNGVNNPIKRKKIISQLKRLNCSIALLQETHLDEKEHQKLKRDWVGQVISSTCGEGKKKRGVAILCHRALGLTIEKTFTDKKGRYVMMVGNIGNVKVSILNLYAPNEDDPSFFKEITVILTSHAEGFLLVGGDFNCVLNQHLDKKPFEPGPTPRKTKLLHNTMQELGLMDIWRHKHPKEKEYTFFSKVHNSYSRIDFFCVSKRDAYKVTNCYIDSITISDHAPVVLSLNLQNNNEIRQWRLNVSLLNNPKVVNDIKQEWKNYLENNDNGETSLTILWEAAKAVLRGKIIAISSKIKKDREKKQKKLEKDIMDLQREHQQTNDKNTLKSLNHCRQTYNDLLTNKAEGALRFANQRYYESGNRASRLLAFQLRKAQANRSVAKILNPSSKKVVSHPKDVAEAFSAYYEKLYDSPDIANREEKIKAFLEKIKMPKLTKTQAETLVEPITKIEIENTIKNLKNNKSPGIDGYPGEFYKCFKDEILPLLQKVFNHTLIENDPPKSWSQAIISVIHKEGKDPASCASYRPISLLCCDMKILTAILAKRIQKYIRNLIKPDQTGFIPGRLGINNIRTTLNIMQAAKKTSEPSMLVSLDAEKAFDRVNWLYLERVLETMGFHSDFIKWIKVFYTKPISKVRVNGCTSVGFRVRRGTRQGCPLSPLLFAISIEPLAELIRKDQRIQGVSVGRTDYKISLYADDIILYLKNPLASVPPLLECLQNFGLISGYKINESKSHAMMIIGERPADLDKIVSFNWTTQGFRYLGVMITSQHSKMYIENYGKLILNLKSDLTRWEILPLSLVGRIETVKMNVLPRLLYLFQALPIWIPSSTFKILNKMISTFVWQNKKPRIRKKLLCSSKKDGGLGLPNLKLYYWAAQLRGLVEWVSQDEDTNWIKLENYAFPSVSLETAPFLGQKKWRDLKIKNNLILCTQRVWSTVRKNIGAPLTTSRALKISKIADFLPNKIDPGFSDWGKKGLLTIHQLFDGDILKSFKQLQDKYGIDSKDFYRYLQIRDYLRSCGEWEALRQPPTQIEQLMIKSIVDKSRKKIVSNLYKCLQAHLSDNSLDLKGKWELEANIVIEDEKWETMCEGVHKISNSPTWNEFNWKIMMRFFKTPYTISKYDKNKSDLCWRKCNKIGDHTHIFWDCPVLIPYWQGIQNIIKVITQVNLPLNPLYYIIGTLPEEGIEKKKVKLIQILLLVAKKMITRSWLKTSPPTLEQWLEALRKVYLMEKITAKLHLRSEMFYDLWTPVTEHFGWPDGYILA</sequence>
<protein>
    <recommendedName>
        <fullName evidence="2">Reverse transcriptase domain-containing protein</fullName>
    </recommendedName>
</protein>
<dbReference type="SUPFAM" id="SSF56219">
    <property type="entry name" value="DNase I-like"/>
    <property type="match status" value="1"/>
</dbReference>
<dbReference type="CDD" id="cd09076">
    <property type="entry name" value="L1-EN"/>
    <property type="match status" value="1"/>
</dbReference>
<evidence type="ECO:0000259" key="2">
    <source>
        <dbReference type="PROSITE" id="PS50878"/>
    </source>
</evidence>
<reference evidence="3" key="3">
    <citation type="submission" date="2025-05" db="UniProtKB">
        <authorList>
            <consortium name="Ensembl"/>
        </authorList>
    </citation>
    <scope>IDENTIFICATION</scope>
    <source>
        <strain evidence="3">HNI</strain>
    </source>
</reference>
<proteinExistence type="predicted"/>
<dbReference type="AlphaFoldDB" id="A0A3P9KVM4"/>
<dbReference type="Gene3D" id="3.60.10.10">
    <property type="entry name" value="Endonuclease/exonuclease/phosphatase"/>
    <property type="match status" value="1"/>
</dbReference>
<dbReference type="InterPro" id="IPR036691">
    <property type="entry name" value="Endo/exonu/phosph_ase_sf"/>
</dbReference>
<dbReference type="InterPro" id="IPR005135">
    <property type="entry name" value="Endo/exonuclease/phosphatase"/>
</dbReference>
<keyword evidence="1" id="KW-0175">Coiled coil</keyword>
<dbReference type="Proteomes" id="UP000265180">
    <property type="component" value="Chromosome 22"/>
</dbReference>
<feature type="coiled-coil region" evidence="1">
    <location>
        <begin position="306"/>
        <end position="333"/>
    </location>
</feature>
<evidence type="ECO:0000256" key="1">
    <source>
        <dbReference type="SAM" id="Coils"/>
    </source>
</evidence>
<dbReference type="Proteomes" id="UP000265180">
    <property type="component" value="Chromosome 2"/>
</dbReference>
<dbReference type="PANTHER" id="PTHR31635:SF196">
    <property type="entry name" value="REVERSE TRANSCRIPTASE DOMAIN-CONTAINING PROTEIN-RELATED"/>
    <property type="match status" value="1"/>
</dbReference>
<dbReference type="Ensembl" id="ENSORLT00020019710.1">
    <property type="protein sequence ID" value="ENSORLP00020012525.1"/>
    <property type="gene ID" value="ENSORLG00020013447.1"/>
</dbReference>
<accession>A0A3P9KVM4</accession>
<dbReference type="Ensembl" id="ENSORLT00020014115.1">
    <property type="protein sequence ID" value="ENSORLP00020021614.1"/>
    <property type="gene ID" value="ENSORLG00020000006.1"/>
</dbReference>
<evidence type="ECO:0000313" key="3">
    <source>
        <dbReference type="Ensembl" id="ENSORLP00020012525.1"/>
    </source>
</evidence>
<dbReference type="SUPFAM" id="SSF56672">
    <property type="entry name" value="DNA/RNA polymerases"/>
    <property type="match status" value="1"/>
</dbReference>
<dbReference type="PANTHER" id="PTHR31635">
    <property type="entry name" value="REVERSE TRANSCRIPTASE DOMAIN-CONTAINING PROTEIN-RELATED"/>
    <property type="match status" value="1"/>
</dbReference>
<reference evidence="3 4" key="2">
    <citation type="submission" date="2017-04" db="EMBL/GenBank/DDBJ databases">
        <title>CpG methylation of centromeres and impact of large insertions on vertebrate speciation.</title>
        <authorList>
            <person name="Ichikawa K."/>
            <person name="Yoshimura J."/>
            <person name="Morishita S."/>
        </authorList>
    </citation>
    <scope>NUCLEOTIDE SEQUENCE</scope>
    <source>
        <strain evidence="3 4">HNI</strain>
    </source>
</reference>